<name>A0A4U1I3F5_9BURK</name>
<keyword evidence="4" id="KW-1185">Reference proteome</keyword>
<feature type="domain" description="GGDEF" evidence="2">
    <location>
        <begin position="374"/>
        <end position="506"/>
    </location>
</feature>
<dbReference type="InterPro" id="IPR000160">
    <property type="entry name" value="GGDEF_dom"/>
</dbReference>
<dbReference type="SMART" id="SM00091">
    <property type="entry name" value="PAS"/>
    <property type="match status" value="1"/>
</dbReference>
<dbReference type="InterPro" id="IPR029787">
    <property type="entry name" value="Nucleotide_cyclase"/>
</dbReference>
<dbReference type="CDD" id="cd01949">
    <property type="entry name" value="GGDEF"/>
    <property type="match status" value="1"/>
</dbReference>
<dbReference type="Gene3D" id="3.30.70.270">
    <property type="match status" value="1"/>
</dbReference>
<gene>
    <name evidence="3" type="ORF">FAZ69_15940</name>
</gene>
<reference evidence="3 4" key="1">
    <citation type="submission" date="2019-04" db="EMBL/GenBank/DDBJ databases">
        <title>Trinickia sp. 7GSK02, isolated from subtropical forest soil.</title>
        <authorList>
            <person name="Gao Z.-H."/>
            <person name="Qiu L.-H."/>
        </authorList>
    </citation>
    <scope>NUCLEOTIDE SEQUENCE [LARGE SCALE GENOMIC DNA]</scope>
    <source>
        <strain evidence="3 4">7GSK02</strain>
    </source>
</reference>
<dbReference type="GO" id="GO:0003824">
    <property type="term" value="F:catalytic activity"/>
    <property type="evidence" value="ECO:0007669"/>
    <property type="project" value="UniProtKB-ARBA"/>
</dbReference>
<dbReference type="Gene3D" id="3.30.450.20">
    <property type="entry name" value="PAS domain"/>
    <property type="match status" value="1"/>
</dbReference>
<dbReference type="Pfam" id="PF12860">
    <property type="entry name" value="PAS_7"/>
    <property type="match status" value="1"/>
</dbReference>
<dbReference type="CDD" id="cd00130">
    <property type="entry name" value="PAS"/>
    <property type="match status" value="1"/>
</dbReference>
<dbReference type="RefSeq" id="WP_136896037.1">
    <property type="nucleotide sequence ID" value="NZ_SWJE01000008.1"/>
</dbReference>
<dbReference type="SUPFAM" id="SSF55785">
    <property type="entry name" value="PYP-like sensor domain (PAS domain)"/>
    <property type="match status" value="1"/>
</dbReference>
<dbReference type="FunFam" id="3.30.70.270:FF:000001">
    <property type="entry name" value="Diguanylate cyclase domain protein"/>
    <property type="match status" value="1"/>
</dbReference>
<evidence type="ECO:0000313" key="3">
    <source>
        <dbReference type="EMBL" id="TKC87773.1"/>
    </source>
</evidence>
<organism evidence="3 4">
    <name type="scientific">Trinickia terrae</name>
    <dbReference type="NCBI Taxonomy" id="2571161"/>
    <lineage>
        <taxon>Bacteria</taxon>
        <taxon>Pseudomonadati</taxon>
        <taxon>Pseudomonadota</taxon>
        <taxon>Betaproteobacteria</taxon>
        <taxon>Burkholderiales</taxon>
        <taxon>Burkholderiaceae</taxon>
        <taxon>Trinickia</taxon>
    </lineage>
</organism>
<dbReference type="PANTHER" id="PTHR44757:SF2">
    <property type="entry name" value="BIOFILM ARCHITECTURE MAINTENANCE PROTEIN MBAA"/>
    <property type="match status" value="1"/>
</dbReference>
<feature type="transmembrane region" description="Helical" evidence="1">
    <location>
        <begin position="178"/>
        <end position="196"/>
    </location>
</feature>
<dbReference type="OrthoDB" id="8526884at2"/>
<dbReference type="SMART" id="SM00267">
    <property type="entry name" value="GGDEF"/>
    <property type="match status" value="1"/>
</dbReference>
<dbReference type="NCBIfam" id="TIGR00229">
    <property type="entry name" value="sensory_box"/>
    <property type="match status" value="1"/>
</dbReference>
<dbReference type="InterPro" id="IPR000014">
    <property type="entry name" value="PAS"/>
</dbReference>
<feature type="transmembrane region" description="Helical" evidence="1">
    <location>
        <begin position="107"/>
        <end position="125"/>
    </location>
</feature>
<dbReference type="Proteomes" id="UP000305539">
    <property type="component" value="Unassembled WGS sequence"/>
</dbReference>
<evidence type="ECO:0000313" key="4">
    <source>
        <dbReference type="Proteomes" id="UP000305539"/>
    </source>
</evidence>
<feature type="transmembrane region" description="Helical" evidence="1">
    <location>
        <begin position="40"/>
        <end position="57"/>
    </location>
</feature>
<dbReference type="PROSITE" id="PS50887">
    <property type="entry name" value="GGDEF"/>
    <property type="match status" value="1"/>
</dbReference>
<keyword evidence="1" id="KW-0812">Transmembrane</keyword>
<dbReference type="SUPFAM" id="SSF55073">
    <property type="entry name" value="Nucleotide cyclase"/>
    <property type="match status" value="1"/>
</dbReference>
<feature type="transmembrane region" description="Helical" evidence="1">
    <location>
        <begin position="64"/>
        <end position="87"/>
    </location>
</feature>
<dbReference type="EMBL" id="SWJE01000008">
    <property type="protein sequence ID" value="TKC87773.1"/>
    <property type="molecule type" value="Genomic_DNA"/>
</dbReference>
<proteinExistence type="predicted"/>
<sequence>MPGRLSLLDRILATPQSGSSGVSAPIRASLLSTLFGNTRSLWMSGTAGSFVALIALLRLHQPWAAMWLAVDLALFATRLAIIGSYVAHNRVEPVPPEPWAARYAPVSLLYCLALGAGTMGCVMSPDAEMASLATMVTAGILGGIASRNAALPRLAVTQICLGALPIGVGALLAPRSSAWILVPPLFLYIGGMAAVVRRHYDGFVALMTAEQKHAELAGRFDAALTHMPHGLCTIDDAGKVVIANRRTAELFGTTVEMLRLNVPLPEFIGHVSLDKFGETLRAQLVERCTAWLAEERAPLGLSLDDGRELEMTRNPVPDGSAVIIIEDVTERRRTEAKILHLARHDPLTGLPNRRELSDRLDLLLLSRAANRQEPPLAVMYLDLDGFKQVNDTLGHHAGDEVLAAVAGRLRAMLRSGELVARLGGDEFAVVAEDARPAASEALAARLIQRLSEPYFLSTGETVGIGTSIGIAFAVHGDTFQRLMRRADAALYDAKTAGKGRFRFHGESAPCRGNAIEPLDCDRLA</sequence>
<dbReference type="NCBIfam" id="TIGR00254">
    <property type="entry name" value="GGDEF"/>
    <property type="match status" value="1"/>
</dbReference>
<dbReference type="InterPro" id="IPR035965">
    <property type="entry name" value="PAS-like_dom_sf"/>
</dbReference>
<dbReference type="AlphaFoldDB" id="A0A4U1I3F5"/>
<keyword evidence="1" id="KW-0472">Membrane</keyword>
<evidence type="ECO:0000259" key="2">
    <source>
        <dbReference type="PROSITE" id="PS50887"/>
    </source>
</evidence>
<dbReference type="InterPro" id="IPR043128">
    <property type="entry name" value="Rev_trsase/Diguanyl_cyclase"/>
</dbReference>
<comment type="caution">
    <text evidence="3">The sequence shown here is derived from an EMBL/GenBank/DDBJ whole genome shotgun (WGS) entry which is preliminary data.</text>
</comment>
<dbReference type="Pfam" id="PF00990">
    <property type="entry name" value="GGDEF"/>
    <property type="match status" value="1"/>
</dbReference>
<protein>
    <submittedName>
        <fullName evidence="3">Diguanylate cyclase</fullName>
    </submittedName>
</protein>
<feature type="transmembrane region" description="Helical" evidence="1">
    <location>
        <begin position="154"/>
        <end position="172"/>
    </location>
</feature>
<dbReference type="InterPro" id="IPR052155">
    <property type="entry name" value="Biofilm_reg_signaling"/>
</dbReference>
<accession>A0A4U1I3F5</accession>
<dbReference type="PANTHER" id="PTHR44757">
    <property type="entry name" value="DIGUANYLATE CYCLASE DGCP"/>
    <property type="match status" value="1"/>
</dbReference>
<evidence type="ECO:0000256" key="1">
    <source>
        <dbReference type="SAM" id="Phobius"/>
    </source>
</evidence>
<keyword evidence="1" id="KW-1133">Transmembrane helix</keyword>